<keyword evidence="1" id="KW-0694">RNA-binding</keyword>
<evidence type="ECO:0000256" key="2">
    <source>
        <dbReference type="ARBA" id="ARBA00023274"/>
    </source>
</evidence>
<keyword evidence="2" id="KW-0687">Ribonucleoprotein</keyword>
<dbReference type="AlphaFoldDB" id="A0A0J8B680"/>
<organism evidence="5 6">
    <name type="scientific">Beta vulgaris subsp. vulgaris</name>
    <name type="common">Beet</name>
    <dbReference type="NCBI Taxonomy" id="3555"/>
    <lineage>
        <taxon>Eukaryota</taxon>
        <taxon>Viridiplantae</taxon>
        <taxon>Streptophyta</taxon>
        <taxon>Embryophyta</taxon>
        <taxon>Tracheophyta</taxon>
        <taxon>Spermatophyta</taxon>
        <taxon>Magnoliopsida</taxon>
        <taxon>eudicotyledons</taxon>
        <taxon>Gunneridae</taxon>
        <taxon>Pentapetalae</taxon>
        <taxon>Caryophyllales</taxon>
        <taxon>Chenopodiaceae</taxon>
        <taxon>Betoideae</taxon>
        <taxon>Beta</taxon>
    </lineage>
</organism>
<dbReference type="InterPro" id="IPR010920">
    <property type="entry name" value="LSM_dom_sf"/>
</dbReference>
<dbReference type="InterPro" id="IPR044642">
    <property type="entry name" value="PTHR15588"/>
</dbReference>
<evidence type="ECO:0000259" key="4">
    <source>
        <dbReference type="Pfam" id="PF01423"/>
    </source>
</evidence>
<dbReference type="Gramene" id="KMS95307">
    <property type="protein sequence ID" value="KMS95307"/>
    <property type="gene ID" value="BVRB_009470"/>
</dbReference>
<dbReference type="OMA" id="PEMPAHM"/>
<feature type="domain" description="Sm" evidence="4">
    <location>
        <begin position="2"/>
        <end position="53"/>
    </location>
</feature>
<evidence type="ECO:0000256" key="3">
    <source>
        <dbReference type="SAM" id="MobiDB-lite"/>
    </source>
</evidence>
<evidence type="ECO:0000313" key="6">
    <source>
        <dbReference type="Proteomes" id="UP000035740"/>
    </source>
</evidence>
<dbReference type="GO" id="GO:0000932">
    <property type="term" value="C:P-body"/>
    <property type="evidence" value="ECO:0007669"/>
    <property type="project" value="TreeGrafter"/>
</dbReference>
<name>A0A0J8B680_BETVV</name>
<dbReference type="OrthoDB" id="10263346at2759"/>
<dbReference type="GO" id="GO:1990726">
    <property type="term" value="C:Lsm1-7-Pat1 complex"/>
    <property type="evidence" value="ECO:0007669"/>
    <property type="project" value="TreeGrafter"/>
</dbReference>
<dbReference type="GO" id="GO:0003729">
    <property type="term" value="F:mRNA binding"/>
    <property type="evidence" value="ECO:0007669"/>
    <property type="project" value="TreeGrafter"/>
</dbReference>
<dbReference type="EMBL" id="KQ090488">
    <property type="protein sequence ID" value="KMS95307.1"/>
    <property type="molecule type" value="Genomic_DNA"/>
</dbReference>
<dbReference type="eggNOG" id="KOG1782">
    <property type="taxonomic scope" value="Eukaryota"/>
</dbReference>
<dbReference type="GO" id="GO:1990904">
    <property type="term" value="C:ribonucleoprotein complex"/>
    <property type="evidence" value="ECO:0007669"/>
    <property type="project" value="UniProtKB-KW"/>
</dbReference>
<keyword evidence="6" id="KW-1185">Reference proteome</keyword>
<dbReference type="SUPFAM" id="SSF50182">
    <property type="entry name" value="Sm-like ribonucleoproteins"/>
    <property type="match status" value="1"/>
</dbReference>
<dbReference type="PANTHER" id="PTHR15588:SF8">
    <property type="entry name" value="U6 SNRNA-ASSOCIATED SM-LIKE PROTEIN LSM1"/>
    <property type="match status" value="1"/>
</dbReference>
<reference evidence="5 6" key="1">
    <citation type="journal article" date="2014" name="Nature">
        <title>The genome of the recently domesticated crop plant sugar beet (Beta vulgaris).</title>
        <authorList>
            <person name="Dohm J.C."/>
            <person name="Minoche A.E."/>
            <person name="Holtgrawe D."/>
            <person name="Capella-Gutierrez S."/>
            <person name="Zakrzewski F."/>
            <person name="Tafer H."/>
            <person name="Rupp O."/>
            <person name="Sorensen T.R."/>
            <person name="Stracke R."/>
            <person name="Reinhardt R."/>
            <person name="Goesmann A."/>
            <person name="Kraft T."/>
            <person name="Schulz B."/>
            <person name="Stadler P.F."/>
            <person name="Schmidt T."/>
            <person name="Gabaldon T."/>
            <person name="Lehrach H."/>
            <person name="Weisshaar B."/>
            <person name="Himmelbauer H."/>
        </authorList>
    </citation>
    <scope>NUCLEOTIDE SEQUENCE [LARGE SCALE GENOMIC DNA]</scope>
    <source>
        <tissue evidence="5">Taproot</tissue>
    </source>
</reference>
<dbReference type="PANTHER" id="PTHR15588">
    <property type="entry name" value="LSM1"/>
    <property type="match status" value="1"/>
</dbReference>
<gene>
    <name evidence="5" type="ORF">BVRB_009470</name>
</gene>
<dbReference type="InterPro" id="IPR001163">
    <property type="entry name" value="Sm_dom_euk/arc"/>
</dbReference>
<feature type="compositionally biased region" description="Basic and acidic residues" evidence="3">
    <location>
        <begin position="80"/>
        <end position="89"/>
    </location>
</feature>
<dbReference type="Pfam" id="PF01423">
    <property type="entry name" value="LSM"/>
    <property type="match status" value="1"/>
</dbReference>
<evidence type="ECO:0000256" key="1">
    <source>
        <dbReference type="ARBA" id="ARBA00022884"/>
    </source>
</evidence>
<dbReference type="Proteomes" id="UP000035740">
    <property type="component" value="Unassembled WGS sequence"/>
</dbReference>
<accession>A0A0J8B680</accession>
<evidence type="ECO:0000313" key="5">
    <source>
        <dbReference type="EMBL" id="KMS95307.1"/>
    </source>
</evidence>
<sequence>MDDRMILGTLRLFDKLANIVLQRACERVIVGDLYCDISLGLYYIQAVSIDMIGELDIDQEDLPPHITRVSEAEIKQAQKVEREANELRQKTRKQMQSYP</sequence>
<dbReference type="GO" id="GO:0000290">
    <property type="term" value="P:deadenylation-dependent decapping of nuclear-transcribed mRNA"/>
    <property type="evidence" value="ECO:0007669"/>
    <property type="project" value="TreeGrafter"/>
</dbReference>
<feature type="region of interest" description="Disordered" evidence="3">
    <location>
        <begin position="80"/>
        <end position="99"/>
    </location>
</feature>
<proteinExistence type="predicted"/>
<protein>
    <recommendedName>
        <fullName evidence="4">Sm domain-containing protein</fullName>
    </recommendedName>
</protein>
<dbReference type="Gene3D" id="2.30.30.100">
    <property type="match status" value="1"/>
</dbReference>